<dbReference type="GO" id="GO:0005509">
    <property type="term" value="F:calcium ion binding"/>
    <property type="evidence" value="ECO:0007669"/>
    <property type="project" value="TreeGrafter"/>
</dbReference>
<dbReference type="Proteomes" id="UP000835052">
    <property type="component" value="Unassembled WGS sequence"/>
</dbReference>
<accession>A0A8S1HRN6</accession>
<dbReference type="GO" id="GO:0005886">
    <property type="term" value="C:plasma membrane"/>
    <property type="evidence" value="ECO:0007669"/>
    <property type="project" value="TreeGrafter"/>
</dbReference>
<feature type="transmembrane region" description="Helical" evidence="3">
    <location>
        <begin position="474"/>
        <end position="499"/>
    </location>
</feature>
<feature type="region of interest" description="Disordered" evidence="2">
    <location>
        <begin position="542"/>
        <end position="563"/>
    </location>
</feature>
<name>A0A8S1HRN6_9PELO</name>
<dbReference type="GO" id="GO:0070382">
    <property type="term" value="C:exocytic vesicle"/>
    <property type="evidence" value="ECO:0007669"/>
    <property type="project" value="TreeGrafter"/>
</dbReference>
<feature type="transmembrane region" description="Helical" evidence="3">
    <location>
        <begin position="402"/>
        <end position="426"/>
    </location>
</feature>
<feature type="domain" description="C2" evidence="4">
    <location>
        <begin position="97"/>
        <end position="217"/>
    </location>
</feature>
<feature type="transmembrane region" description="Helical" evidence="3">
    <location>
        <begin position="505"/>
        <end position="528"/>
    </location>
</feature>
<organism evidence="5 6">
    <name type="scientific">Caenorhabditis auriculariae</name>
    <dbReference type="NCBI Taxonomy" id="2777116"/>
    <lineage>
        <taxon>Eukaryota</taxon>
        <taxon>Metazoa</taxon>
        <taxon>Ecdysozoa</taxon>
        <taxon>Nematoda</taxon>
        <taxon>Chromadorea</taxon>
        <taxon>Rhabditida</taxon>
        <taxon>Rhabditina</taxon>
        <taxon>Rhabditomorpha</taxon>
        <taxon>Rhabditoidea</taxon>
        <taxon>Rhabditidae</taxon>
        <taxon>Peloderinae</taxon>
        <taxon>Caenorhabditis</taxon>
    </lineage>
</organism>
<dbReference type="PRINTS" id="PR00360">
    <property type="entry name" value="C2DOMAIN"/>
</dbReference>
<dbReference type="GO" id="GO:0030424">
    <property type="term" value="C:axon"/>
    <property type="evidence" value="ECO:0007669"/>
    <property type="project" value="TreeGrafter"/>
</dbReference>
<keyword evidence="3" id="KW-1133">Transmembrane helix</keyword>
<dbReference type="PRINTS" id="PR00399">
    <property type="entry name" value="SYNAPTOTAGMN"/>
</dbReference>
<dbReference type="PANTHER" id="PTHR10024">
    <property type="entry name" value="SYNAPTOTAGMIN"/>
    <property type="match status" value="1"/>
</dbReference>
<evidence type="ECO:0000256" key="3">
    <source>
        <dbReference type="SAM" id="Phobius"/>
    </source>
</evidence>
<dbReference type="Pfam" id="PF00168">
    <property type="entry name" value="C2"/>
    <property type="match status" value="2"/>
</dbReference>
<feature type="transmembrane region" description="Helical" evidence="3">
    <location>
        <begin position="12"/>
        <end position="30"/>
    </location>
</feature>
<dbReference type="PANTHER" id="PTHR10024:SF344">
    <property type="entry name" value="SYNAPTOTAGMIN-7"/>
    <property type="match status" value="1"/>
</dbReference>
<dbReference type="GO" id="GO:0001786">
    <property type="term" value="F:phosphatidylserine binding"/>
    <property type="evidence" value="ECO:0007669"/>
    <property type="project" value="TreeGrafter"/>
</dbReference>
<dbReference type="InterPro" id="IPR001565">
    <property type="entry name" value="Synaptotagmin"/>
</dbReference>
<feature type="transmembrane region" description="Helical" evidence="3">
    <location>
        <begin position="438"/>
        <end position="462"/>
    </location>
</feature>
<keyword evidence="6" id="KW-1185">Reference proteome</keyword>
<dbReference type="InterPro" id="IPR000008">
    <property type="entry name" value="C2_dom"/>
</dbReference>
<dbReference type="CDD" id="cd00276">
    <property type="entry name" value="C2B_Synaptotagmin"/>
    <property type="match status" value="1"/>
</dbReference>
<evidence type="ECO:0000256" key="2">
    <source>
        <dbReference type="SAM" id="MobiDB-lite"/>
    </source>
</evidence>
<dbReference type="Gene3D" id="2.60.40.150">
    <property type="entry name" value="C2 domain"/>
    <property type="match status" value="2"/>
</dbReference>
<proteinExistence type="predicted"/>
<keyword evidence="3" id="KW-0472">Membrane</keyword>
<keyword evidence="1" id="KW-0677">Repeat</keyword>
<dbReference type="PROSITE" id="PS50004">
    <property type="entry name" value="C2"/>
    <property type="match status" value="2"/>
</dbReference>
<gene>
    <name evidence="5" type="ORF">CAUJ_LOCUS13441</name>
</gene>
<dbReference type="AlphaFoldDB" id="A0A8S1HRN6"/>
<dbReference type="InterPro" id="IPR035892">
    <property type="entry name" value="C2_domain_sf"/>
</dbReference>
<dbReference type="GO" id="GO:0005544">
    <property type="term" value="F:calcium-dependent phospholipid binding"/>
    <property type="evidence" value="ECO:0007669"/>
    <property type="project" value="TreeGrafter"/>
</dbReference>
<dbReference type="GO" id="GO:0098793">
    <property type="term" value="C:presynapse"/>
    <property type="evidence" value="ECO:0007669"/>
    <property type="project" value="GOC"/>
</dbReference>
<dbReference type="SMART" id="SM00239">
    <property type="entry name" value="C2"/>
    <property type="match status" value="2"/>
</dbReference>
<dbReference type="GO" id="GO:0006906">
    <property type="term" value="P:vesicle fusion"/>
    <property type="evidence" value="ECO:0007669"/>
    <property type="project" value="TreeGrafter"/>
</dbReference>
<dbReference type="EMBL" id="CAJGYM010000097">
    <property type="protein sequence ID" value="CAD6197532.1"/>
    <property type="molecule type" value="Genomic_DNA"/>
</dbReference>
<comment type="caution">
    <text evidence="5">The sequence shown here is derived from an EMBL/GenBank/DDBJ whole genome shotgun (WGS) entry which is preliminary data.</text>
</comment>
<evidence type="ECO:0000259" key="4">
    <source>
        <dbReference type="PROSITE" id="PS50004"/>
    </source>
</evidence>
<evidence type="ECO:0000313" key="5">
    <source>
        <dbReference type="EMBL" id="CAD6197532.1"/>
    </source>
</evidence>
<evidence type="ECO:0000256" key="1">
    <source>
        <dbReference type="ARBA" id="ARBA00022737"/>
    </source>
</evidence>
<protein>
    <recommendedName>
        <fullName evidence="4">C2 domain-containing protein</fullName>
    </recommendedName>
</protein>
<dbReference type="GO" id="GO:0030276">
    <property type="term" value="F:clathrin binding"/>
    <property type="evidence" value="ECO:0007669"/>
    <property type="project" value="TreeGrafter"/>
</dbReference>
<evidence type="ECO:0000313" key="6">
    <source>
        <dbReference type="Proteomes" id="UP000835052"/>
    </source>
</evidence>
<dbReference type="OrthoDB" id="270970at2759"/>
<dbReference type="SUPFAM" id="SSF49562">
    <property type="entry name" value="C2 domain (Calcium/lipid-binding domain, CaLB)"/>
    <property type="match status" value="2"/>
</dbReference>
<keyword evidence="3" id="KW-0812">Transmembrane</keyword>
<dbReference type="GO" id="GO:0048791">
    <property type="term" value="P:calcium ion-regulated exocytosis of neurotransmitter"/>
    <property type="evidence" value="ECO:0007669"/>
    <property type="project" value="TreeGrafter"/>
</dbReference>
<sequence length="563" mass="63675">MGTEITIPVEVLYIMGGAMMAVFLLVAAVFKMRKVDVDQLECEQQARLFRPEVLAPQLIVDTESRAVQPSLKTRLSNSIPWKTSIIDSLKPEVVSEFRGKLNFAVAFEKECSTLLVHLIEAVDLPVKDFTGSSDPYVRVFILQDPQRCETSKVHRRNLNPNFNEVLSFPGHSLKKLHEMTLVLQVMDYDRFSSDDPIGEILLPMKSVKFDNSPVYWKHLQRPTVSKDSCGEVMISLCYLPNVNKITVSVIKARDLRMKDKHRHYDTYVKMWLVQQGNKLEKRKTAVKPHTSPVFNESFAFTVPTKAILQNDVNLVLTVMDYDVIGSNDEIGHVIVGKLGSEHGTRHWDEFLTHPEAPVAMWHKLCFPPDGRHHGFFDARLTSGGSAAEMATNEQAISTLHTLFIIVYLQELAWICAPLLISANVFLHACIRRFSFDSLLFSGVIFGFFFTSGLGLTVSLYLAHTVALKHIRPSYFLPYAFFKGFRVLTLALTSFVILFSPTLIKTYFYASIYGLFETIAGAVALEVTIRCWREAKRIKSAGRRRQSNADLPPALSKTTFINDT</sequence>
<feature type="domain" description="C2" evidence="4">
    <location>
        <begin position="228"/>
        <end position="362"/>
    </location>
</feature>
<dbReference type="GO" id="GO:0000149">
    <property type="term" value="F:SNARE binding"/>
    <property type="evidence" value="ECO:0007669"/>
    <property type="project" value="TreeGrafter"/>
</dbReference>
<reference evidence="5" key="1">
    <citation type="submission" date="2020-10" db="EMBL/GenBank/DDBJ databases">
        <authorList>
            <person name="Kikuchi T."/>
        </authorList>
    </citation>
    <scope>NUCLEOTIDE SEQUENCE</scope>
    <source>
        <strain evidence="5">NKZ352</strain>
    </source>
</reference>
<dbReference type="FunFam" id="2.60.40.150:FF:000329">
    <property type="entry name" value="SyNapTotagmin"/>
    <property type="match status" value="1"/>
</dbReference>